<comment type="caution">
    <text evidence="1">The sequence shown here is derived from an EMBL/GenBank/DDBJ whole genome shotgun (WGS) entry which is preliminary data.</text>
</comment>
<dbReference type="Proteomes" id="UP001145114">
    <property type="component" value="Unassembled WGS sequence"/>
</dbReference>
<sequence>MPTKITSNQLTECEVSVASAPGKVLIVGGYLVLDREFKGLVVGTDARFYAAVKTVDKQEAPADTDPLPGVVLITVTSVQFNQTRWSYALSYGAGGSKELALSQVHSANGGKNRFVETVIQCTLLLVQHANPAAISELFAGAAKHVLIALAADNDFYSQAQELRARGLPPTSKGLSMLPKFCHTNTTLRDVHKTGLGSSAAMVTSLVAALLQHFGLVGKGNPAFDKQLIHNLAQYCHCLAQGKIGSGFDISAAVFGSHTYRRFSPKFIEGVMAANTNGEALFRAIYPQSLDDMPMWDSQFVSVSVPPRFILRLADVDTGSHTPSMVSKVLSWKKANLTEAAVLWKSIAAANDRVVSLWHSLSELAEQNSQAYNSAIDAFAAIPSTEWPSLGGSTKSGNKSGISSGSDSSRGKHLLVELRDACLEVRFLLRRLGALSSVPIEPPEQTRLLDACMSNVPGVVMAGVPGAGGYDAIYCIVLDQAAADTVERLWVSWKEMS</sequence>
<keyword evidence="1" id="KW-0808">Transferase</keyword>
<dbReference type="EMBL" id="JAMZIH010001019">
    <property type="protein sequence ID" value="KAJ1678594.1"/>
    <property type="molecule type" value="Genomic_DNA"/>
</dbReference>
<name>A0ACC1HXH8_9FUNG</name>
<accession>A0ACC1HXH8</accession>
<gene>
    <name evidence="1" type="primary">ERG8</name>
    <name evidence="1" type="ORF">EV182_003734</name>
</gene>
<evidence type="ECO:0000313" key="1">
    <source>
        <dbReference type="EMBL" id="KAJ1678594.1"/>
    </source>
</evidence>
<organism evidence="1 2">
    <name type="scientific">Spiromyces aspiralis</name>
    <dbReference type="NCBI Taxonomy" id="68401"/>
    <lineage>
        <taxon>Eukaryota</taxon>
        <taxon>Fungi</taxon>
        <taxon>Fungi incertae sedis</taxon>
        <taxon>Zoopagomycota</taxon>
        <taxon>Kickxellomycotina</taxon>
        <taxon>Kickxellomycetes</taxon>
        <taxon>Kickxellales</taxon>
        <taxon>Kickxellaceae</taxon>
        <taxon>Spiromyces</taxon>
    </lineage>
</organism>
<keyword evidence="2" id="KW-1185">Reference proteome</keyword>
<keyword evidence="1" id="KW-0418">Kinase</keyword>
<protein>
    <submittedName>
        <fullName evidence="1">Phosphomevalonate kinase</fullName>
        <ecNumber evidence="1">2.7.4.2</ecNumber>
    </submittedName>
</protein>
<reference evidence="1" key="1">
    <citation type="submission" date="2022-06" db="EMBL/GenBank/DDBJ databases">
        <title>Phylogenomic reconstructions and comparative analyses of Kickxellomycotina fungi.</title>
        <authorList>
            <person name="Reynolds N.K."/>
            <person name="Stajich J.E."/>
            <person name="Barry K."/>
            <person name="Grigoriev I.V."/>
            <person name="Crous P."/>
            <person name="Smith M.E."/>
        </authorList>
    </citation>
    <scope>NUCLEOTIDE SEQUENCE</scope>
    <source>
        <strain evidence="1">RSA 2271</strain>
    </source>
</reference>
<feature type="non-terminal residue" evidence="1">
    <location>
        <position position="496"/>
    </location>
</feature>
<proteinExistence type="predicted"/>
<evidence type="ECO:0000313" key="2">
    <source>
        <dbReference type="Proteomes" id="UP001145114"/>
    </source>
</evidence>
<dbReference type="EC" id="2.7.4.2" evidence="1"/>